<dbReference type="VEuPathDB" id="FungiDB:GGTG_01784"/>
<sequence>MEVVTGFQRARSIGKALTKARLQDAVLCNAVQHKGRRLREPHNGQQGRSHGQRWAECAAAIIAPKGARAARVPSTGGKRTDGEDLSALGRSGARPLMLAALTRPWPKLLFDRRPVKTACGMCHNDETWGSRRQAESLIESPRAISPPARGHARRAPRRPSESRANSLDLALVAPSCVTNGAGSAISDLLDRAPVAAPIDRRGAAASLRPRDDAGGSDSSQHQGDASFIPVTLMMGALGRVAQGREAGLLARGLA</sequence>
<dbReference type="EnsemblFungi" id="EJT81810">
    <property type="protein sequence ID" value="EJT81810"/>
    <property type="gene ID" value="GGTG_01784"/>
</dbReference>
<name>J3NKJ3_GAET3</name>
<gene>
    <name evidence="3" type="primary">20342242</name>
    <name evidence="2" type="ORF">GGTG_01784</name>
</gene>
<reference evidence="3" key="5">
    <citation type="submission" date="2018-04" db="UniProtKB">
        <authorList>
            <consortium name="EnsemblFungi"/>
        </authorList>
    </citation>
    <scope>IDENTIFICATION</scope>
    <source>
        <strain evidence="3">R3-111a-1</strain>
    </source>
</reference>
<feature type="compositionally biased region" description="Basic and acidic residues" evidence="1">
    <location>
        <begin position="202"/>
        <end position="213"/>
    </location>
</feature>
<keyword evidence="4" id="KW-1185">Reference proteome</keyword>
<accession>J3NKJ3</accession>
<reference evidence="2" key="2">
    <citation type="submission" date="2010-07" db="EMBL/GenBank/DDBJ databases">
        <authorList>
            <consortium name="The Broad Institute Genome Sequencing Platform"/>
            <consortium name="Broad Institute Genome Sequencing Center for Infectious Disease"/>
            <person name="Ma L.-J."/>
            <person name="Dead R."/>
            <person name="Young S."/>
            <person name="Zeng Q."/>
            <person name="Koehrsen M."/>
            <person name="Alvarado L."/>
            <person name="Berlin A."/>
            <person name="Chapman S.B."/>
            <person name="Chen Z."/>
            <person name="Freedman E."/>
            <person name="Gellesch M."/>
            <person name="Goldberg J."/>
            <person name="Griggs A."/>
            <person name="Gujja S."/>
            <person name="Heilman E.R."/>
            <person name="Heiman D."/>
            <person name="Hepburn T."/>
            <person name="Howarth C."/>
            <person name="Jen D."/>
            <person name="Larson L."/>
            <person name="Mehta T."/>
            <person name="Neiman D."/>
            <person name="Pearson M."/>
            <person name="Roberts A."/>
            <person name="Saif S."/>
            <person name="Shea T."/>
            <person name="Shenoy N."/>
            <person name="Sisk P."/>
            <person name="Stolte C."/>
            <person name="Sykes S."/>
            <person name="Walk T."/>
            <person name="White J."/>
            <person name="Yandava C."/>
            <person name="Haas B."/>
            <person name="Nusbaum C."/>
            <person name="Birren B."/>
        </authorList>
    </citation>
    <scope>NUCLEOTIDE SEQUENCE</scope>
    <source>
        <strain evidence="2">R3-111a-1</strain>
    </source>
</reference>
<feature type="region of interest" description="Disordered" evidence="1">
    <location>
        <begin position="68"/>
        <end position="88"/>
    </location>
</feature>
<dbReference type="AlphaFoldDB" id="J3NKJ3"/>
<dbReference type="HOGENOM" id="CLU_1094338_0_0_1"/>
<dbReference type="EMBL" id="GL385395">
    <property type="protein sequence ID" value="EJT81810.1"/>
    <property type="molecule type" value="Genomic_DNA"/>
</dbReference>
<dbReference type="Proteomes" id="UP000006039">
    <property type="component" value="Unassembled WGS sequence"/>
</dbReference>
<reference evidence="4" key="1">
    <citation type="submission" date="2010-07" db="EMBL/GenBank/DDBJ databases">
        <title>The genome sequence of Gaeumannomyces graminis var. tritici strain R3-111a-1.</title>
        <authorList>
            <consortium name="The Broad Institute Genome Sequencing Platform"/>
            <person name="Ma L.-J."/>
            <person name="Dead R."/>
            <person name="Young S."/>
            <person name="Zeng Q."/>
            <person name="Koehrsen M."/>
            <person name="Alvarado L."/>
            <person name="Berlin A."/>
            <person name="Chapman S.B."/>
            <person name="Chen Z."/>
            <person name="Freedman E."/>
            <person name="Gellesch M."/>
            <person name="Goldberg J."/>
            <person name="Griggs A."/>
            <person name="Gujja S."/>
            <person name="Heilman E.R."/>
            <person name="Heiman D."/>
            <person name="Hepburn T."/>
            <person name="Howarth C."/>
            <person name="Jen D."/>
            <person name="Larson L."/>
            <person name="Mehta T."/>
            <person name="Neiman D."/>
            <person name="Pearson M."/>
            <person name="Roberts A."/>
            <person name="Saif S."/>
            <person name="Shea T."/>
            <person name="Shenoy N."/>
            <person name="Sisk P."/>
            <person name="Stolte C."/>
            <person name="Sykes S."/>
            <person name="Walk T."/>
            <person name="White J."/>
            <person name="Yandava C."/>
            <person name="Haas B."/>
            <person name="Nusbaum C."/>
            <person name="Birren B."/>
        </authorList>
    </citation>
    <scope>NUCLEOTIDE SEQUENCE [LARGE SCALE GENOMIC DNA]</scope>
    <source>
        <strain evidence="4">R3-111a-1</strain>
    </source>
</reference>
<feature type="region of interest" description="Disordered" evidence="1">
    <location>
        <begin position="202"/>
        <end position="224"/>
    </location>
</feature>
<organism evidence="2">
    <name type="scientific">Gaeumannomyces tritici (strain R3-111a-1)</name>
    <name type="common">Wheat and barley take-all root rot fungus</name>
    <name type="synonym">Gaeumannomyces graminis var. tritici</name>
    <dbReference type="NCBI Taxonomy" id="644352"/>
    <lineage>
        <taxon>Eukaryota</taxon>
        <taxon>Fungi</taxon>
        <taxon>Dikarya</taxon>
        <taxon>Ascomycota</taxon>
        <taxon>Pezizomycotina</taxon>
        <taxon>Sordariomycetes</taxon>
        <taxon>Sordariomycetidae</taxon>
        <taxon>Magnaporthales</taxon>
        <taxon>Magnaporthaceae</taxon>
        <taxon>Gaeumannomyces</taxon>
    </lineage>
</organism>
<evidence type="ECO:0000313" key="4">
    <source>
        <dbReference type="Proteomes" id="UP000006039"/>
    </source>
</evidence>
<feature type="region of interest" description="Disordered" evidence="1">
    <location>
        <begin position="130"/>
        <end position="164"/>
    </location>
</feature>
<evidence type="ECO:0000256" key="1">
    <source>
        <dbReference type="SAM" id="MobiDB-lite"/>
    </source>
</evidence>
<reference evidence="3" key="4">
    <citation type="journal article" date="2015" name="G3 (Bethesda)">
        <title>Genome sequences of three phytopathogenic species of the Magnaporthaceae family of fungi.</title>
        <authorList>
            <person name="Okagaki L.H."/>
            <person name="Nunes C.C."/>
            <person name="Sailsbery J."/>
            <person name="Clay B."/>
            <person name="Brown D."/>
            <person name="John T."/>
            <person name="Oh Y."/>
            <person name="Young N."/>
            <person name="Fitzgerald M."/>
            <person name="Haas B.J."/>
            <person name="Zeng Q."/>
            <person name="Young S."/>
            <person name="Adiconis X."/>
            <person name="Fan L."/>
            <person name="Levin J.Z."/>
            <person name="Mitchell T.K."/>
            <person name="Okubara P.A."/>
            <person name="Farman M.L."/>
            <person name="Kohn L.M."/>
            <person name="Birren B."/>
            <person name="Ma L.-J."/>
            <person name="Dean R.A."/>
        </authorList>
    </citation>
    <scope>NUCLEOTIDE SEQUENCE</scope>
    <source>
        <strain evidence="3">R3-111a-1</strain>
    </source>
</reference>
<reference evidence="2" key="3">
    <citation type="submission" date="2010-09" db="EMBL/GenBank/DDBJ databases">
        <title>Annotation of Gaeumannomyces graminis var. tritici R3-111a-1.</title>
        <authorList>
            <consortium name="The Broad Institute Genome Sequencing Platform"/>
            <person name="Ma L.-J."/>
            <person name="Dead R."/>
            <person name="Young S.K."/>
            <person name="Zeng Q."/>
            <person name="Gargeya S."/>
            <person name="Fitzgerald M."/>
            <person name="Haas B."/>
            <person name="Abouelleil A."/>
            <person name="Alvarado L."/>
            <person name="Arachchi H.M."/>
            <person name="Berlin A."/>
            <person name="Brown A."/>
            <person name="Chapman S.B."/>
            <person name="Chen Z."/>
            <person name="Dunbar C."/>
            <person name="Freedman E."/>
            <person name="Gearin G."/>
            <person name="Gellesch M."/>
            <person name="Goldberg J."/>
            <person name="Griggs A."/>
            <person name="Gujja S."/>
            <person name="Heiman D."/>
            <person name="Howarth C."/>
            <person name="Larson L."/>
            <person name="Lui A."/>
            <person name="MacDonald P.J.P."/>
            <person name="Mehta T."/>
            <person name="Montmayeur A."/>
            <person name="Murphy C."/>
            <person name="Neiman D."/>
            <person name="Pearson M."/>
            <person name="Priest M."/>
            <person name="Roberts A."/>
            <person name="Saif S."/>
            <person name="Shea T."/>
            <person name="Shenoy N."/>
            <person name="Sisk P."/>
            <person name="Stolte C."/>
            <person name="Sykes S."/>
            <person name="Yandava C."/>
            <person name="Wortman J."/>
            <person name="Nusbaum C."/>
            <person name="Birren B."/>
        </authorList>
    </citation>
    <scope>NUCLEOTIDE SEQUENCE</scope>
    <source>
        <strain evidence="2">R3-111a-1</strain>
    </source>
</reference>
<proteinExistence type="predicted"/>
<protein>
    <submittedName>
        <fullName evidence="2 3">Uncharacterized protein</fullName>
    </submittedName>
</protein>
<evidence type="ECO:0000313" key="2">
    <source>
        <dbReference type="EMBL" id="EJT81810.1"/>
    </source>
</evidence>
<evidence type="ECO:0000313" key="3">
    <source>
        <dbReference type="EnsemblFungi" id="EJT81810"/>
    </source>
</evidence>
<dbReference type="RefSeq" id="XP_009217819.1">
    <property type="nucleotide sequence ID" value="XM_009219555.1"/>
</dbReference>
<dbReference type="GeneID" id="20342242"/>